<dbReference type="Proteomes" id="UP001187682">
    <property type="component" value="Unassembled WGS sequence"/>
</dbReference>
<dbReference type="AlphaFoldDB" id="A0AAE8SXF3"/>
<dbReference type="EMBL" id="ONZQ02000011">
    <property type="protein sequence ID" value="SPO04771.1"/>
    <property type="molecule type" value="Genomic_DNA"/>
</dbReference>
<keyword evidence="1" id="KW-1133">Transmembrane helix</keyword>
<keyword evidence="1" id="KW-0812">Transmembrane</keyword>
<sequence length="261" mass="28794">MAALVDDALVDTHNLTSEAATDLGRIRDFSIDDIDLGGWSGEWKGTFFADMWELREDLEQTGFKLDRNLAIIKRVSELESWHDEGYDAGRTTCDMWEWEDLRVSRNFAIQMLDRTRGSYVEAVQATAAHARRITGFATVFVPASLCAAVLAIPSFAGASDTQKFWIFWVVSVPLGIIAWIWFVPQGIYGDADCCGESDQRLGPGRYRVPEQRLLPGAQEDTLGVKAIGLGRLPVTSADEDIRSLRDANGDTAEALARSAGC</sequence>
<keyword evidence="1" id="KW-0472">Membrane</keyword>
<keyword evidence="3" id="KW-1185">Reference proteome</keyword>
<protein>
    <submittedName>
        <fullName evidence="2">Uncharacterized protein</fullName>
    </submittedName>
</protein>
<gene>
    <name evidence="2" type="ORF">DNG_07456</name>
</gene>
<feature type="transmembrane region" description="Helical" evidence="1">
    <location>
        <begin position="133"/>
        <end position="152"/>
    </location>
</feature>
<organism evidence="2 3">
    <name type="scientific">Cephalotrichum gorgonifer</name>
    <dbReference type="NCBI Taxonomy" id="2041049"/>
    <lineage>
        <taxon>Eukaryota</taxon>
        <taxon>Fungi</taxon>
        <taxon>Dikarya</taxon>
        <taxon>Ascomycota</taxon>
        <taxon>Pezizomycotina</taxon>
        <taxon>Sordariomycetes</taxon>
        <taxon>Hypocreomycetidae</taxon>
        <taxon>Microascales</taxon>
        <taxon>Microascaceae</taxon>
        <taxon>Cephalotrichum</taxon>
    </lineage>
</organism>
<evidence type="ECO:0000313" key="3">
    <source>
        <dbReference type="Proteomes" id="UP001187682"/>
    </source>
</evidence>
<name>A0AAE8SXF3_9PEZI</name>
<comment type="caution">
    <text evidence="2">The sequence shown here is derived from an EMBL/GenBank/DDBJ whole genome shotgun (WGS) entry which is preliminary data.</text>
</comment>
<evidence type="ECO:0000256" key="1">
    <source>
        <dbReference type="SAM" id="Phobius"/>
    </source>
</evidence>
<evidence type="ECO:0000313" key="2">
    <source>
        <dbReference type="EMBL" id="SPO04771.1"/>
    </source>
</evidence>
<accession>A0AAE8SXF3</accession>
<reference evidence="2" key="1">
    <citation type="submission" date="2018-03" db="EMBL/GenBank/DDBJ databases">
        <authorList>
            <person name="Guldener U."/>
        </authorList>
    </citation>
    <scope>NUCLEOTIDE SEQUENCE</scope>
</reference>
<feature type="transmembrane region" description="Helical" evidence="1">
    <location>
        <begin position="164"/>
        <end position="182"/>
    </location>
</feature>
<proteinExistence type="predicted"/>